<dbReference type="Proteomes" id="UP001560573">
    <property type="component" value="Unassembled WGS sequence"/>
</dbReference>
<dbReference type="RefSeq" id="WP_369328814.1">
    <property type="nucleotide sequence ID" value="NZ_JAULBC010000002.1"/>
</dbReference>
<dbReference type="Gene3D" id="3.10.450.360">
    <property type="match status" value="1"/>
</dbReference>
<dbReference type="InterPro" id="IPR021533">
    <property type="entry name" value="PepSY-like"/>
</dbReference>
<feature type="signal peptide" evidence="1">
    <location>
        <begin position="1"/>
        <end position="19"/>
    </location>
</feature>
<reference evidence="3 4" key="1">
    <citation type="submission" date="2023-07" db="EMBL/GenBank/DDBJ databases">
        <authorList>
            <person name="Lian W.-H."/>
        </authorList>
    </citation>
    <scope>NUCLEOTIDE SEQUENCE [LARGE SCALE GENOMIC DNA]</scope>
    <source>
        <strain evidence="3 4">SYSU DXS3180</strain>
    </source>
</reference>
<accession>A0ABV3ZG83</accession>
<gene>
    <name evidence="3" type="ORF">QTN47_07910</name>
</gene>
<dbReference type="EMBL" id="JAULBC010000002">
    <property type="protein sequence ID" value="MEX6687409.1"/>
    <property type="molecule type" value="Genomic_DNA"/>
</dbReference>
<name>A0ABV3ZG83_9BACT</name>
<feature type="chain" id="PRO_5045415087" evidence="1">
    <location>
        <begin position="20"/>
        <end position="147"/>
    </location>
</feature>
<feature type="domain" description="Putative beta-lactamase-inhibitor-like PepSY-like" evidence="2">
    <location>
        <begin position="50"/>
        <end position="141"/>
    </location>
</feature>
<evidence type="ECO:0000313" key="4">
    <source>
        <dbReference type="Proteomes" id="UP001560573"/>
    </source>
</evidence>
<keyword evidence="1" id="KW-0732">Signal</keyword>
<proteinExistence type="predicted"/>
<keyword evidence="4" id="KW-1185">Reference proteome</keyword>
<evidence type="ECO:0000313" key="3">
    <source>
        <dbReference type="EMBL" id="MEX6687409.1"/>
    </source>
</evidence>
<evidence type="ECO:0000256" key="1">
    <source>
        <dbReference type="SAM" id="SignalP"/>
    </source>
</evidence>
<organism evidence="3 4">
    <name type="scientific">Danxiaibacter flavus</name>
    <dbReference type="NCBI Taxonomy" id="3049108"/>
    <lineage>
        <taxon>Bacteria</taxon>
        <taxon>Pseudomonadati</taxon>
        <taxon>Bacteroidota</taxon>
        <taxon>Chitinophagia</taxon>
        <taxon>Chitinophagales</taxon>
        <taxon>Chitinophagaceae</taxon>
        <taxon>Danxiaibacter</taxon>
    </lineage>
</organism>
<comment type="caution">
    <text evidence="3">The sequence shown here is derived from an EMBL/GenBank/DDBJ whole genome shotgun (WGS) entry which is preliminary data.</text>
</comment>
<sequence>MKKVLLSILMFIAVSGAFAQLRKIPAEVTNALKEKFPKAEDVSWKDNLTSWTAKFTNDGIKTSAYFTGKGEWKETDKELKYDSIPEVVKDGFKKSKYNDWTPGSVLSIEKKDKGLQYRVYAEKSSVFQKAYLYFDEKGALLREAPGL</sequence>
<dbReference type="Pfam" id="PF11396">
    <property type="entry name" value="PepSY_like"/>
    <property type="match status" value="1"/>
</dbReference>
<protein>
    <submittedName>
        <fullName evidence="3">PepSY-like domain-containing protein</fullName>
    </submittedName>
</protein>
<dbReference type="SUPFAM" id="SSF160574">
    <property type="entry name" value="BT0923-like"/>
    <property type="match status" value="1"/>
</dbReference>
<evidence type="ECO:0000259" key="2">
    <source>
        <dbReference type="Pfam" id="PF11396"/>
    </source>
</evidence>